<comment type="caution">
    <text evidence="1">The sequence shown here is derived from an EMBL/GenBank/DDBJ whole genome shotgun (WGS) entry which is preliminary data.</text>
</comment>
<keyword evidence="2" id="KW-1185">Reference proteome</keyword>
<gene>
    <name evidence="1" type="ORF">PDJAM_G00255750</name>
</gene>
<protein>
    <submittedName>
        <fullName evidence="1">Uncharacterized protein</fullName>
    </submittedName>
</protein>
<accession>A0ACC5YKQ4</accession>
<sequence length="105" mass="12003">MQVEPHSSPVNQTPSPLPPRELSGQHLSLMLTRCFPRECWCCVSLATVQHAPRRVQVHISAPQLTVCPLQWHLNHLLCVCVCMCALWTESQQWTGDLFALIRWMS</sequence>
<evidence type="ECO:0000313" key="2">
    <source>
        <dbReference type="Proteomes" id="UP000830395"/>
    </source>
</evidence>
<dbReference type="EMBL" id="CM040983">
    <property type="protein sequence ID" value="MCJ8736173.1"/>
    <property type="molecule type" value="Genomic_DNA"/>
</dbReference>
<proteinExistence type="predicted"/>
<reference evidence="1" key="1">
    <citation type="submission" date="2020-02" db="EMBL/GenBank/DDBJ databases">
        <title>Genome sequencing of the panga catfish, Pangasius djambal.</title>
        <authorList>
            <person name="Wen M."/>
            <person name="Zahm M."/>
            <person name="Roques C."/>
            <person name="Cabau C."/>
            <person name="Klopp C."/>
            <person name="Donnadieu C."/>
            <person name="Jouanno E."/>
            <person name="Avarre J.-C."/>
            <person name="Campet M."/>
            <person name="Ha T."/>
            <person name="Dugue R."/>
            <person name="Lampietro C."/>
            <person name="Louis A."/>
            <person name="Herpin A."/>
            <person name="Echchiki A."/>
            <person name="Berthelot C."/>
            <person name="Parey E."/>
            <person name="Roest-Crollius H."/>
            <person name="Braasch I."/>
            <person name="Postlethwait J.H."/>
            <person name="Bobe J."/>
            <person name="Montfort J."/>
            <person name="Bouchez O."/>
            <person name="Begum T."/>
            <person name="Schartl M."/>
            <person name="Gustiano R."/>
            <person name="Guiguen Y."/>
        </authorList>
    </citation>
    <scope>NUCLEOTIDE SEQUENCE</scope>
    <source>
        <strain evidence="1">Pdj_M5554</strain>
    </source>
</reference>
<organism evidence="1 2">
    <name type="scientific">Pangasius djambal</name>
    <dbReference type="NCBI Taxonomy" id="1691987"/>
    <lineage>
        <taxon>Eukaryota</taxon>
        <taxon>Metazoa</taxon>
        <taxon>Chordata</taxon>
        <taxon>Craniata</taxon>
        <taxon>Vertebrata</taxon>
        <taxon>Euteleostomi</taxon>
        <taxon>Actinopterygii</taxon>
        <taxon>Neopterygii</taxon>
        <taxon>Teleostei</taxon>
        <taxon>Ostariophysi</taxon>
        <taxon>Siluriformes</taxon>
        <taxon>Pangasiidae</taxon>
        <taxon>Pangasius</taxon>
    </lineage>
</organism>
<evidence type="ECO:0000313" key="1">
    <source>
        <dbReference type="EMBL" id="MCJ8736173.1"/>
    </source>
</evidence>
<name>A0ACC5YKQ4_9TELE</name>
<dbReference type="Proteomes" id="UP000830395">
    <property type="component" value="Chromosome 9"/>
</dbReference>